<dbReference type="OrthoDB" id="9810066at2"/>
<evidence type="ECO:0000256" key="3">
    <source>
        <dbReference type="ARBA" id="ARBA00022490"/>
    </source>
</evidence>
<evidence type="ECO:0000256" key="6">
    <source>
        <dbReference type="ARBA" id="ARBA00022691"/>
    </source>
</evidence>
<keyword evidence="5 7" id="KW-0808">Transferase</keyword>
<organism evidence="9 10">
    <name type="scientific">Chondromyces apiculatus DSM 436</name>
    <dbReference type="NCBI Taxonomy" id="1192034"/>
    <lineage>
        <taxon>Bacteria</taxon>
        <taxon>Pseudomonadati</taxon>
        <taxon>Myxococcota</taxon>
        <taxon>Polyangia</taxon>
        <taxon>Polyangiales</taxon>
        <taxon>Polyangiaceae</taxon>
        <taxon>Chondromyces</taxon>
    </lineage>
</organism>
<evidence type="ECO:0000256" key="2">
    <source>
        <dbReference type="ARBA" id="ARBA00005369"/>
    </source>
</evidence>
<evidence type="ECO:0000256" key="5">
    <source>
        <dbReference type="ARBA" id="ARBA00022679"/>
    </source>
</evidence>
<gene>
    <name evidence="7" type="primary">pcm</name>
    <name evidence="9" type="ORF">CAP_0216</name>
</gene>
<accession>A0A017TDT7</accession>
<comment type="function">
    <text evidence="7">Catalyzes the methyl esterification of L-isoaspartyl residues in peptides and proteins that result from spontaneous decomposition of normal L-aspartyl and L-asparaginyl residues. It plays a role in the repair and/or degradation of damaged proteins.</text>
</comment>
<keyword evidence="3 7" id="KW-0963">Cytoplasm</keyword>
<dbReference type="EC" id="2.1.1.77" evidence="7"/>
<dbReference type="EMBL" id="ASRX01000010">
    <property type="protein sequence ID" value="EYF07463.1"/>
    <property type="molecule type" value="Genomic_DNA"/>
</dbReference>
<dbReference type="NCBIfam" id="TIGR00080">
    <property type="entry name" value="pimt"/>
    <property type="match status" value="1"/>
</dbReference>
<evidence type="ECO:0000256" key="8">
    <source>
        <dbReference type="SAM" id="MobiDB-lite"/>
    </source>
</evidence>
<protein>
    <recommendedName>
        <fullName evidence="7">Protein-L-isoaspartate O-methyltransferase</fullName>
        <ecNumber evidence="7">2.1.1.77</ecNumber>
    </recommendedName>
    <alternativeName>
        <fullName evidence="7">L-isoaspartyl protein carboxyl methyltransferase</fullName>
    </alternativeName>
    <alternativeName>
        <fullName evidence="7">Protein L-isoaspartyl methyltransferase</fullName>
    </alternativeName>
    <alternativeName>
        <fullName evidence="7">Protein-beta-aspartate methyltransferase</fullName>
        <shortName evidence="7">PIMT</shortName>
    </alternativeName>
</protein>
<reference evidence="9 10" key="1">
    <citation type="submission" date="2013-05" db="EMBL/GenBank/DDBJ databases">
        <title>Genome assembly of Chondromyces apiculatus DSM 436.</title>
        <authorList>
            <person name="Sharma G."/>
            <person name="Khatri I."/>
            <person name="Kaur C."/>
            <person name="Mayilraj S."/>
            <person name="Subramanian S."/>
        </authorList>
    </citation>
    <scope>NUCLEOTIDE SEQUENCE [LARGE SCALE GENOMIC DNA]</scope>
    <source>
        <strain evidence="9 10">DSM 436</strain>
    </source>
</reference>
<keyword evidence="4 7" id="KW-0489">Methyltransferase</keyword>
<dbReference type="STRING" id="1192034.CAP_0216"/>
<keyword evidence="10" id="KW-1185">Reference proteome</keyword>
<comment type="catalytic activity">
    <reaction evidence="7">
        <text>[protein]-L-isoaspartate + S-adenosyl-L-methionine = [protein]-L-isoaspartate alpha-methyl ester + S-adenosyl-L-homocysteine</text>
        <dbReference type="Rhea" id="RHEA:12705"/>
        <dbReference type="Rhea" id="RHEA-COMP:12143"/>
        <dbReference type="Rhea" id="RHEA-COMP:12144"/>
        <dbReference type="ChEBI" id="CHEBI:57856"/>
        <dbReference type="ChEBI" id="CHEBI:59789"/>
        <dbReference type="ChEBI" id="CHEBI:90596"/>
        <dbReference type="ChEBI" id="CHEBI:90598"/>
        <dbReference type="EC" id="2.1.1.77"/>
    </reaction>
</comment>
<dbReference type="Gene3D" id="3.40.50.150">
    <property type="entry name" value="Vaccinia Virus protein VP39"/>
    <property type="match status" value="1"/>
</dbReference>
<dbReference type="GO" id="GO:0005737">
    <property type="term" value="C:cytoplasm"/>
    <property type="evidence" value="ECO:0007669"/>
    <property type="project" value="UniProtKB-SubCell"/>
</dbReference>
<dbReference type="GO" id="GO:0030091">
    <property type="term" value="P:protein repair"/>
    <property type="evidence" value="ECO:0007669"/>
    <property type="project" value="UniProtKB-UniRule"/>
</dbReference>
<dbReference type="InterPro" id="IPR029063">
    <property type="entry name" value="SAM-dependent_MTases_sf"/>
</dbReference>
<dbReference type="CDD" id="cd02440">
    <property type="entry name" value="AdoMet_MTases"/>
    <property type="match status" value="1"/>
</dbReference>
<feature type="compositionally biased region" description="Low complexity" evidence="8">
    <location>
        <begin position="1"/>
        <end position="16"/>
    </location>
</feature>
<dbReference type="GO" id="GO:0032259">
    <property type="term" value="P:methylation"/>
    <property type="evidence" value="ECO:0007669"/>
    <property type="project" value="UniProtKB-KW"/>
</dbReference>
<dbReference type="GO" id="GO:0004719">
    <property type="term" value="F:protein-L-isoaspartate (D-aspartate) O-methyltransferase activity"/>
    <property type="evidence" value="ECO:0007669"/>
    <property type="project" value="UniProtKB-UniRule"/>
</dbReference>
<dbReference type="PANTHER" id="PTHR11579">
    <property type="entry name" value="PROTEIN-L-ISOASPARTATE O-METHYLTRANSFERASE"/>
    <property type="match status" value="1"/>
</dbReference>
<keyword evidence="6 7" id="KW-0949">S-adenosyl-L-methionine</keyword>
<evidence type="ECO:0000313" key="9">
    <source>
        <dbReference type="EMBL" id="EYF07463.1"/>
    </source>
</evidence>
<evidence type="ECO:0000313" key="10">
    <source>
        <dbReference type="Proteomes" id="UP000019678"/>
    </source>
</evidence>
<dbReference type="AlphaFoldDB" id="A0A017TDT7"/>
<sequence length="241" mass="25908">MTDIAPRAPRASAADAGDLDPPEAQERRQRLVDELIAIGDARSKPVIEALRRVPRHLFVPPTEARYAYDNRPLVIGHEQTISQPTVVAMMTEALDLDASSRVLEIGTGSAYQTAILSLLAAEVWSIERIPWLAAQAEDRLQRLGCANVHVRFGDGYEGWAERAPFDRIVITAAPPAIPGALLDQLADGGILIAPIGSGQNQDLVRIHKAEGRLHQESLGAVRFVPMLPGRSGSTPGSAGLP</sequence>
<dbReference type="SUPFAM" id="SSF53335">
    <property type="entry name" value="S-adenosyl-L-methionine-dependent methyltransferases"/>
    <property type="match status" value="1"/>
</dbReference>
<comment type="caution">
    <text evidence="9">The sequence shown here is derived from an EMBL/GenBank/DDBJ whole genome shotgun (WGS) entry which is preliminary data.</text>
</comment>
<evidence type="ECO:0000256" key="1">
    <source>
        <dbReference type="ARBA" id="ARBA00004496"/>
    </source>
</evidence>
<evidence type="ECO:0000256" key="7">
    <source>
        <dbReference type="HAMAP-Rule" id="MF_00090"/>
    </source>
</evidence>
<evidence type="ECO:0000256" key="4">
    <source>
        <dbReference type="ARBA" id="ARBA00022603"/>
    </source>
</evidence>
<comment type="similarity">
    <text evidence="2 7">Belongs to the methyltransferase superfamily. L-isoaspartyl/D-aspartyl protein methyltransferase family.</text>
</comment>
<name>A0A017TDT7_9BACT</name>
<dbReference type="NCBIfam" id="NF001453">
    <property type="entry name" value="PRK00312.1"/>
    <property type="match status" value="1"/>
</dbReference>
<comment type="subcellular location">
    <subcellularLocation>
        <location evidence="1 7">Cytoplasm</location>
    </subcellularLocation>
</comment>
<dbReference type="HAMAP" id="MF_00090">
    <property type="entry name" value="PIMT"/>
    <property type="match status" value="1"/>
</dbReference>
<dbReference type="FunFam" id="3.40.50.150:FF:000010">
    <property type="entry name" value="Protein-L-isoaspartate O-methyltransferase"/>
    <property type="match status" value="1"/>
</dbReference>
<dbReference type="Pfam" id="PF01135">
    <property type="entry name" value="PCMT"/>
    <property type="match status" value="1"/>
</dbReference>
<dbReference type="PANTHER" id="PTHR11579:SF0">
    <property type="entry name" value="PROTEIN-L-ISOASPARTATE(D-ASPARTATE) O-METHYLTRANSFERASE"/>
    <property type="match status" value="1"/>
</dbReference>
<dbReference type="InterPro" id="IPR000682">
    <property type="entry name" value="PCMT"/>
</dbReference>
<dbReference type="RefSeq" id="WP_044237787.1">
    <property type="nucleotide sequence ID" value="NZ_ASRX01000010.1"/>
</dbReference>
<dbReference type="PROSITE" id="PS01279">
    <property type="entry name" value="PCMT"/>
    <property type="match status" value="1"/>
</dbReference>
<proteinExistence type="inferred from homology"/>
<dbReference type="Proteomes" id="UP000019678">
    <property type="component" value="Unassembled WGS sequence"/>
</dbReference>
<dbReference type="eggNOG" id="COG2518">
    <property type="taxonomic scope" value="Bacteria"/>
</dbReference>
<feature type="region of interest" description="Disordered" evidence="8">
    <location>
        <begin position="1"/>
        <end position="23"/>
    </location>
</feature>
<feature type="active site" evidence="7">
    <location>
        <position position="82"/>
    </location>
</feature>